<keyword evidence="1" id="KW-0378">Hydrolase</keyword>
<dbReference type="PRINTS" id="PR00480">
    <property type="entry name" value="ASTACIN"/>
</dbReference>
<dbReference type="PANTHER" id="PTHR10127:SF850">
    <property type="entry name" value="METALLOENDOPEPTIDASE"/>
    <property type="match status" value="1"/>
</dbReference>
<evidence type="ECO:0000313" key="4">
    <source>
        <dbReference type="EMBL" id="OUP17126.1"/>
    </source>
</evidence>
<dbReference type="EMBL" id="SRYM01000009">
    <property type="protein sequence ID" value="TGY60956.1"/>
    <property type="molecule type" value="Genomic_DNA"/>
</dbReference>
<comment type="caution">
    <text evidence="4">The sequence shown here is derived from an EMBL/GenBank/DDBJ whole genome shotgun (WGS) entry which is preliminary data.</text>
</comment>
<feature type="binding site" evidence="1">
    <location>
        <position position="213"/>
    </location>
    <ligand>
        <name>Zn(2+)</name>
        <dbReference type="ChEBI" id="CHEBI:29105"/>
        <note>catalytic</note>
    </ligand>
</feature>
<evidence type="ECO:0000256" key="2">
    <source>
        <dbReference type="SAM" id="SignalP"/>
    </source>
</evidence>
<accession>A0A1Y4IC31</accession>
<dbReference type="Proteomes" id="UP000310032">
    <property type="component" value="Unassembled WGS sequence"/>
</dbReference>
<dbReference type="SMART" id="SM00235">
    <property type="entry name" value="ZnMc"/>
    <property type="match status" value="1"/>
</dbReference>
<evidence type="ECO:0000256" key="1">
    <source>
        <dbReference type="PROSITE-ProRule" id="PRU01211"/>
    </source>
</evidence>
<dbReference type="Gene3D" id="3.40.390.10">
    <property type="entry name" value="Collagenase (Catalytic Domain)"/>
    <property type="match status" value="1"/>
</dbReference>
<dbReference type="GO" id="GO:0006508">
    <property type="term" value="P:proteolysis"/>
    <property type="evidence" value="ECO:0007669"/>
    <property type="project" value="UniProtKB-KW"/>
</dbReference>
<dbReference type="PANTHER" id="PTHR10127">
    <property type="entry name" value="DISCOIDIN, CUB, EGF, LAMININ , AND ZINC METALLOPROTEASE DOMAIN CONTAINING"/>
    <property type="match status" value="1"/>
</dbReference>
<dbReference type="GO" id="GO:0008270">
    <property type="term" value="F:zinc ion binding"/>
    <property type="evidence" value="ECO:0007669"/>
    <property type="project" value="UniProtKB-UniRule"/>
</dbReference>
<evidence type="ECO:0000313" key="5">
    <source>
        <dbReference type="EMBL" id="TGY60956.1"/>
    </source>
</evidence>
<dbReference type="InterPro" id="IPR006026">
    <property type="entry name" value="Peptidase_Metallo"/>
</dbReference>
<dbReference type="AlphaFoldDB" id="A0A1Y4IC31"/>
<dbReference type="InterPro" id="IPR024079">
    <property type="entry name" value="MetalloPept_cat_dom_sf"/>
</dbReference>
<dbReference type="PROSITE" id="PS51257">
    <property type="entry name" value="PROKAR_LIPOPROTEIN"/>
    <property type="match status" value="1"/>
</dbReference>
<keyword evidence="1" id="KW-0482">Metalloprotease</keyword>
<keyword evidence="1" id="KW-0479">Metal-binding</keyword>
<gene>
    <name evidence="4" type="ORF">B5F32_14075</name>
    <name evidence="5" type="ORF">E5342_05060</name>
</gene>
<keyword evidence="1" id="KW-0645">Protease</keyword>
<evidence type="ECO:0000259" key="3">
    <source>
        <dbReference type="PROSITE" id="PS51864"/>
    </source>
</evidence>
<dbReference type="GO" id="GO:0004222">
    <property type="term" value="F:metalloendopeptidase activity"/>
    <property type="evidence" value="ECO:0007669"/>
    <property type="project" value="UniProtKB-UniRule"/>
</dbReference>
<reference evidence="4" key="2">
    <citation type="journal article" date="2018" name="BMC Genomics">
        <title>Whole genome sequencing and function prediction of 133 gut anaerobes isolated from chicken caecum in pure cultures.</title>
        <authorList>
            <person name="Medvecky M."/>
            <person name="Cejkova D."/>
            <person name="Polansky O."/>
            <person name="Karasova D."/>
            <person name="Kubasova T."/>
            <person name="Cizek A."/>
            <person name="Rychlik I."/>
        </authorList>
    </citation>
    <scope>NUCLEOTIDE SEQUENCE</scope>
    <source>
        <strain evidence="4">An199</strain>
    </source>
</reference>
<comment type="caution">
    <text evidence="1">Lacks conserved residue(s) required for the propagation of feature annotation.</text>
</comment>
<feature type="binding site" evidence="1">
    <location>
        <position position="207"/>
    </location>
    <ligand>
        <name>Zn(2+)</name>
        <dbReference type="ChEBI" id="CHEBI:29105"/>
        <note>catalytic</note>
    </ligand>
</feature>
<feature type="signal peptide" evidence="2">
    <location>
        <begin position="1"/>
        <end position="20"/>
    </location>
</feature>
<dbReference type="PROSITE" id="PS51864">
    <property type="entry name" value="ASTACIN"/>
    <property type="match status" value="1"/>
</dbReference>
<feature type="active site" evidence="1">
    <location>
        <position position="204"/>
    </location>
</feature>
<feature type="chain" id="PRO_5033290599" description="Peptidase M12A domain-containing protein" evidence="2">
    <location>
        <begin position="21"/>
        <end position="303"/>
    </location>
</feature>
<dbReference type="Proteomes" id="UP000195950">
    <property type="component" value="Unassembled WGS sequence"/>
</dbReference>
<evidence type="ECO:0000313" key="6">
    <source>
        <dbReference type="Proteomes" id="UP000195950"/>
    </source>
</evidence>
<keyword evidence="2" id="KW-0732">Signal</keyword>
<dbReference type="EMBL" id="NFJX01000013">
    <property type="protein sequence ID" value="OUP17126.1"/>
    <property type="molecule type" value="Genomic_DNA"/>
</dbReference>
<protein>
    <recommendedName>
        <fullName evidence="3">Peptidase M12A domain-containing protein</fullName>
    </recommendedName>
</protein>
<comment type="cofactor">
    <cofactor evidence="1">
        <name>Zn(2+)</name>
        <dbReference type="ChEBI" id="CHEBI:29105"/>
    </cofactor>
    <text evidence="1">Binds 1 zinc ion per subunit.</text>
</comment>
<dbReference type="RefSeq" id="WP_087345411.1">
    <property type="nucleotide sequence ID" value="NZ_NFJX01000013.1"/>
</dbReference>
<keyword evidence="1" id="KW-0862">Zinc</keyword>
<reference evidence="5 7" key="3">
    <citation type="submission" date="2019-04" db="EMBL/GenBank/DDBJ databases">
        <title>Microbes associate with the intestines of laboratory mice.</title>
        <authorList>
            <person name="Navarre W."/>
            <person name="Wong E."/>
            <person name="Huang K."/>
            <person name="Tropini C."/>
            <person name="Ng K."/>
            <person name="Yu B."/>
        </authorList>
    </citation>
    <scope>NUCLEOTIDE SEQUENCE [LARGE SCALE GENOMIC DNA]</scope>
    <source>
        <strain evidence="5 7">NM39_I3</strain>
    </source>
</reference>
<feature type="binding site" evidence="1">
    <location>
        <position position="203"/>
    </location>
    <ligand>
        <name>Zn(2+)</name>
        <dbReference type="ChEBI" id="CHEBI:29105"/>
        <note>catalytic</note>
    </ligand>
</feature>
<feature type="domain" description="Peptidase M12A" evidence="3">
    <location>
        <begin position="111"/>
        <end position="303"/>
    </location>
</feature>
<organism evidence="4 6">
    <name type="scientific">Parabacteroides distasonis</name>
    <dbReference type="NCBI Taxonomy" id="823"/>
    <lineage>
        <taxon>Bacteria</taxon>
        <taxon>Pseudomonadati</taxon>
        <taxon>Bacteroidota</taxon>
        <taxon>Bacteroidia</taxon>
        <taxon>Bacteroidales</taxon>
        <taxon>Tannerellaceae</taxon>
        <taxon>Parabacteroides</taxon>
    </lineage>
</organism>
<sequence>MKKIAFIFTLLSIILTSCNSDIVQNSFIEETQTTFHTLDIKENSMETTELAYKTTPRQIITFNNGISIEKTIDGKYIYQGDIELNEEQVEALRTTGELSSNNKSVAQTKASFINSHLLAGKRWSKSTVHYILNPSMTQATQQYVKEAIAHWQNVTDIKFVEGSNSHMIVFYNGDGCHSALGMQSGPQEISIDASWGTRGNAIHEIGHAIGLIHEHCSPCRDKYINVNESNIKSNWRSQYKKQDAADFYGDIDFNSIMIYGSTAGSDIAINPNIPIMTRKDGSTWNAQRNGLSPRDIEMINAIY</sequence>
<dbReference type="InterPro" id="IPR001506">
    <property type="entry name" value="Peptidase_M12A"/>
</dbReference>
<proteinExistence type="predicted"/>
<reference evidence="6" key="1">
    <citation type="submission" date="2017-04" db="EMBL/GenBank/DDBJ databases">
        <title>Function of individual gut microbiota members based on whole genome sequencing of pure cultures obtained from chicken caecum.</title>
        <authorList>
            <person name="Medvecky M."/>
            <person name="Cejkova D."/>
            <person name="Polansky O."/>
            <person name="Karasova D."/>
            <person name="Kubasova T."/>
            <person name="Cizek A."/>
            <person name="Rychlik I."/>
        </authorList>
    </citation>
    <scope>NUCLEOTIDE SEQUENCE [LARGE SCALE GENOMIC DNA]</scope>
    <source>
        <strain evidence="6">An199</strain>
    </source>
</reference>
<dbReference type="SUPFAM" id="SSF55486">
    <property type="entry name" value="Metalloproteases ('zincins'), catalytic domain"/>
    <property type="match status" value="1"/>
</dbReference>
<name>A0A1Y4IC31_PARDI</name>
<evidence type="ECO:0000313" key="7">
    <source>
        <dbReference type="Proteomes" id="UP000310032"/>
    </source>
</evidence>
<dbReference type="Pfam" id="PF01400">
    <property type="entry name" value="Astacin"/>
    <property type="match status" value="1"/>
</dbReference>